<evidence type="ECO:0000313" key="5">
    <source>
        <dbReference type="Proteomes" id="UP001589753"/>
    </source>
</evidence>
<evidence type="ECO:0000256" key="1">
    <source>
        <dbReference type="SAM" id="MobiDB-lite"/>
    </source>
</evidence>
<protein>
    <submittedName>
        <fullName evidence="4">Lantibiotic dehydratase</fullName>
    </submittedName>
</protein>
<reference evidence="4 5" key="1">
    <citation type="submission" date="2024-09" db="EMBL/GenBank/DDBJ databases">
        <authorList>
            <person name="Sun Q."/>
            <person name="Mori K."/>
        </authorList>
    </citation>
    <scope>NUCLEOTIDE SEQUENCE [LARGE SCALE GENOMIC DNA]</scope>
    <source>
        <strain evidence="4 5">JCM 9767</strain>
    </source>
</reference>
<accession>A0ABV5L4S9</accession>
<evidence type="ECO:0000259" key="2">
    <source>
        <dbReference type="Pfam" id="PF04738"/>
    </source>
</evidence>
<comment type="caution">
    <text evidence="4">The sequence shown here is derived from an EMBL/GenBank/DDBJ whole genome shotgun (WGS) entry which is preliminary data.</text>
</comment>
<feature type="domain" description="Thiopeptide-type bacteriocin biosynthesis" evidence="3">
    <location>
        <begin position="743"/>
        <end position="1000"/>
    </location>
</feature>
<gene>
    <name evidence="4" type="ORF">ACFFUA_05205</name>
</gene>
<dbReference type="EMBL" id="JBHMDI010000008">
    <property type="protein sequence ID" value="MFB9346864.1"/>
    <property type="molecule type" value="Genomic_DNA"/>
</dbReference>
<dbReference type="InterPro" id="IPR023809">
    <property type="entry name" value="Thiopep_bacteriocin_synth_dom"/>
</dbReference>
<organism evidence="4 5">
    <name type="scientific">Streptomyces heliomycini</name>
    <dbReference type="NCBI Taxonomy" id="284032"/>
    <lineage>
        <taxon>Bacteria</taxon>
        <taxon>Bacillati</taxon>
        <taxon>Actinomycetota</taxon>
        <taxon>Actinomycetes</taxon>
        <taxon>Kitasatosporales</taxon>
        <taxon>Streptomycetaceae</taxon>
        <taxon>Streptomyces</taxon>
    </lineage>
</organism>
<evidence type="ECO:0000259" key="3">
    <source>
        <dbReference type="Pfam" id="PF14028"/>
    </source>
</evidence>
<name>A0ABV5L4S9_9ACTN</name>
<feature type="domain" description="Lantibiotic dehydratase N-terminal" evidence="2">
    <location>
        <begin position="42"/>
        <end position="672"/>
    </location>
</feature>
<proteinExistence type="predicted"/>
<dbReference type="Proteomes" id="UP001589753">
    <property type="component" value="Unassembled WGS sequence"/>
</dbReference>
<dbReference type="InterPro" id="IPR006827">
    <property type="entry name" value="Lant_deHydtase_N"/>
</dbReference>
<dbReference type="NCBIfam" id="TIGR03891">
    <property type="entry name" value="thiopep_ocin"/>
    <property type="match status" value="1"/>
</dbReference>
<dbReference type="RefSeq" id="WP_380954610.1">
    <property type="nucleotide sequence ID" value="NZ_JBHMDI010000008.1"/>
</dbReference>
<keyword evidence="5" id="KW-1185">Reference proteome</keyword>
<sequence length="1030" mass="114072">MPSYEPAGFFLLRAPVLPARTFLDLTEDPARTPGALVERARRPDVARALLVASEDLAGNLDRLDELPEKRIRRLRSGLLRYLTRMATRPTPFGAFSGVAMGEFGAATTARLGRPEDHRLHVRADMGWLLALIEKLEEDADLLRRLHLVLNPTATRAGDRVVLPQADKYGRHDERTVRVRATPAVDLVMRTAAVPVPYERLTAELAAAFPDVPAETVEGLVRQLWDLGFLIGDLRPPQTAGRPEHHVLKKLTDVPAAATTAERLRAVADLADRVHDTASLRALAAAQDELVPGHSGRSYQADTLLDLREPVLDASVGQAAADAVGVLMRLSAAQGRRDHLTRYREEFTERYGAGTRVPVLSLLSPDTGLDAPPTYTNPPRSIELPTAPPDDTARLDGALVEFAQQAWWDRADEVELTDAWLDRLAPPGPMPDPPPAMEAYLQIHSADRQALDRGEWRAVLRHDSLTYGGRTFGRFGHLLGEDAVERLRGYARREEALFPDVAYAELAFLPPYGRAANVTLRPAVRPYEIPVNTAPSVGPDRVVPLDDILVGVSGDRFHLWSRRLDREIVVAQHHMLSPTLAPNVARFLIEASLDGHILPTGFHWGPAEAAPFLPRVSRGKVVLRPAQWRLAAGAVDDLDGWRVRWRVPRHVYLVEADQRLLLDLDHPACREELRAESAKRTNVVLHEMLPSFDGMWLQDEAGERYAAEVVVPVVARDAVRATRAPVPRHRREVPVERHAPGGPWTFLKVYAAPERQDEIIAGPLLDLVGELAAQELLDRWFYIRYADPFPHLRLRVRGTDPARTLTQVTAWGRSLVDLGLARDIELAAYAPEIARYGGPDVFDAAERLFRANSEATALLLSRRLDIRPEFLAVAALDTLHVQWGVDLSPYANHGTGPDETHVRDSRALFRAHRDYLCELLSPWDRDPHPEGRAHRSLLQEAFGAQAPVVAETVEAVRAAARQGVLVGSEEQVLASLAHMQINRLLPIDLDREARSHALWAHVRRALRGREAAAGVPTTSTAHTAAAGEVRG</sequence>
<feature type="region of interest" description="Disordered" evidence="1">
    <location>
        <begin position="1010"/>
        <end position="1030"/>
    </location>
</feature>
<evidence type="ECO:0000313" key="4">
    <source>
        <dbReference type="EMBL" id="MFB9346864.1"/>
    </source>
</evidence>
<dbReference type="Pfam" id="PF14028">
    <property type="entry name" value="Lant_dehydr_C"/>
    <property type="match status" value="1"/>
</dbReference>
<dbReference type="Pfam" id="PF04738">
    <property type="entry name" value="Lant_dehydr_N"/>
    <property type="match status" value="1"/>
</dbReference>